<dbReference type="InterPro" id="IPR036271">
    <property type="entry name" value="Tet_transcr_reg_TetR-rel_C_sf"/>
</dbReference>
<dbReference type="InterPro" id="IPR001647">
    <property type="entry name" value="HTH_TetR"/>
</dbReference>
<evidence type="ECO:0000256" key="4">
    <source>
        <dbReference type="PROSITE-ProRule" id="PRU00335"/>
    </source>
</evidence>
<feature type="DNA-binding region" description="H-T-H motif" evidence="4">
    <location>
        <begin position="36"/>
        <end position="55"/>
    </location>
</feature>
<proteinExistence type="predicted"/>
<dbReference type="SUPFAM" id="SSF46689">
    <property type="entry name" value="Homeodomain-like"/>
    <property type="match status" value="1"/>
</dbReference>
<evidence type="ECO:0000259" key="5">
    <source>
        <dbReference type="PROSITE" id="PS50977"/>
    </source>
</evidence>
<dbReference type="Pfam" id="PF00440">
    <property type="entry name" value="TetR_N"/>
    <property type="match status" value="1"/>
</dbReference>
<dbReference type="Pfam" id="PF21993">
    <property type="entry name" value="TetR_C_13_2"/>
    <property type="match status" value="1"/>
</dbReference>
<evidence type="ECO:0000313" key="7">
    <source>
        <dbReference type="Proteomes" id="UP000242367"/>
    </source>
</evidence>
<dbReference type="PANTHER" id="PTHR47506">
    <property type="entry name" value="TRANSCRIPTIONAL REGULATORY PROTEIN"/>
    <property type="match status" value="1"/>
</dbReference>
<comment type="caution">
    <text evidence="6">The sequence shown here is derived from an EMBL/GenBank/DDBJ whole genome shotgun (WGS) entry which is preliminary data.</text>
</comment>
<dbReference type="GO" id="GO:0003677">
    <property type="term" value="F:DNA binding"/>
    <property type="evidence" value="ECO:0007669"/>
    <property type="project" value="UniProtKB-UniRule"/>
</dbReference>
<evidence type="ECO:0000256" key="3">
    <source>
        <dbReference type="ARBA" id="ARBA00023163"/>
    </source>
</evidence>
<keyword evidence="3" id="KW-0804">Transcription</keyword>
<dbReference type="InterPro" id="IPR009057">
    <property type="entry name" value="Homeodomain-like_sf"/>
</dbReference>
<name>A0A2P4UNI4_9ACTN</name>
<feature type="domain" description="HTH tetR-type" evidence="5">
    <location>
        <begin position="13"/>
        <end position="73"/>
    </location>
</feature>
<dbReference type="Gene3D" id="1.10.357.10">
    <property type="entry name" value="Tetracycline Repressor, domain 2"/>
    <property type="match status" value="1"/>
</dbReference>
<evidence type="ECO:0000256" key="1">
    <source>
        <dbReference type="ARBA" id="ARBA00023015"/>
    </source>
</evidence>
<dbReference type="AlphaFoldDB" id="A0A2P4UNI4"/>
<dbReference type="PROSITE" id="PS50977">
    <property type="entry name" value="HTH_TETR_2"/>
    <property type="match status" value="1"/>
</dbReference>
<reference evidence="6 7" key="1">
    <citation type="journal article" date="2017" name="Chemistry">
        <title>Isolation, Biosynthesis and Chemical Modifications of Rubterolones A-F: Rare Tropolone Alkaloids from Actinomadura sp. 5-2.</title>
        <authorList>
            <person name="Guo H."/>
            <person name="Benndorf R."/>
            <person name="Leichnitz D."/>
            <person name="Klassen J.L."/>
            <person name="Vollmers J."/>
            <person name="Gorls H."/>
            <person name="Steinacker M."/>
            <person name="Weigel C."/>
            <person name="Dahse H.M."/>
            <person name="Kaster A.K."/>
            <person name="de Beer Z.W."/>
            <person name="Poulsen M."/>
            <person name="Beemelmanns C."/>
        </authorList>
    </citation>
    <scope>NUCLEOTIDE SEQUENCE [LARGE SCALE GENOMIC DNA]</scope>
    <source>
        <strain evidence="6 7">5-2</strain>
    </source>
</reference>
<organism evidence="6 7">
    <name type="scientific">Actinomadura rubteroloni</name>
    <dbReference type="NCBI Taxonomy" id="1926885"/>
    <lineage>
        <taxon>Bacteria</taxon>
        <taxon>Bacillati</taxon>
        <taxon>Actinomycetota</taxon>
        <taxon>Actinomycetes</taxon>
        <taxon>Streptosporangiales</taxon>
        <taxon>Thermomonosporaceae</taxon>
        <taxon>Actinomadura</taxon>
    </lineage>
</organism>
<gene>
    <name evidence="6" type="primary">yxaF_1</name>
    <name evidence="6" type="ORF">BTM25_10120</name>
</gene>
<dbReference type="RefSeq" id="WP_103561552.1">
    <property type="nucleotide sequence ID" value="NZ_MTBP01000001.1"/>
</dbReference>
<dbReference type="SUPFAM" id="SSF48498">
    <property type="entry name" value="Tetracyclin repressor-like, C-terminal domain"/>
    <property type="match status" value="1"/>
</dbReference>
<dbReference type="PRINTS" id="PR00455">
    <property type="entry name" value="HTHTETR"/>
</dbReference>
<dbReference type="InterPro" id="IPR054156">
    <property type="entry name" value="YxaF_TetR_C"/>
</dbReference>
<sequence length="203" mass="21966">MSAAEPRLTAPGRRTRERIVETAAELMFRKGVAGTSIPDIQQAAGVSASQIYHYFKDKQGLVRAVIEYRTEQALVHQRPLLEALDSFEGLRAWSDSVVAIQDGRGCAGGCEVGSLASELAESCPETRTALAASFERWEEPIRVGLVRLRGRGKLRADADPHDLATVLLAALQGGLLLTQVRRTSHPLRTALDGALAYIATFAT</sequence>
<keyword evidence="2 4" id="KW-0238">DNA-binding</keyword>
<dbReference type="PANTHER" id="PTHR47506:SF1">
    <property type="entry name" value="HTH-TYPE TRANSCRIPTIONAL REGULATOR YJDC"/>
    <property type="match status" value="1"/>
</dbReference>
<evidence type="ECO:0000256" key="2">
    <source>
        <dbReference type="ARBA" id="ARBA00023125"/>
    </source>
</evidence>
<keyword evidence="7" id="KW-1185">Reference proteome</keyword>
<dbReference type="Proteomes" id="UP000242367">
    <property type="component" value="Unassembled WGS sequence"/>
</dbReference>
<protein>
    <submittedName>
        <fullName evidence="6">Putative HTH-type transcriptional regulator YxaF</fullName>
    </submittedName>
</protein>
<accession>A0A2P4UNI4</accession>
<dbReference type="EMBL" id="MTBP01000001">
    <property type="protein sequence ID" value="POM26610.1"/>
    <property type="molecule type" value="Genomic_DNA"/>
</dbReference>
<evidence type="ECO:0000313" key="6">
    <source>
        <dbReference type="EMBL" id="POM26610.1"/>
    </source>
</evidence>
<keyword evidence="1" id="KW-0805">Transcription regulation</keyword>